<dbReference type="SMART" id="SM00388">
    <property type="entry name" value="HisKA"/>
    <property type="match status" value="1"/>
</dbReference>
<dbReference type="InterPro" id="IPR003594">
    <property type="entry name" value="HATPase_dom"/>
</dbReference>
<dbReference type="Pfam" id="PF00512">
    <property type="entry name" value="HisKA"/>
    <property type="match status" value="1"/>
</dbReference>
<organism evidence="9 10">
    <name type="scientific">Gilvimarinus gilvus</name>
    <dbReference type="NCBI Taxonomy" id="3058038"/>
    <lineage>
        <taxon>Bacteria</taxon>
        <taxon>Pseudomonadati</taxon>
        <taxon>Pseudomonadota</taxon>
        <taxon>Gammaproteobacteria</taxon>
        <taxon>Cellvibrionales</taxon>
        <taxon>Cellvibrionaceae</taxon>
        <taxon>Gilvimarinus</taxon>
    </lineage>
</organism>
<dbReference type="EC" id="2.7.13.3" evidence="2"/>
<comment type="caution">
    <text evidence="9">The sequence shown here is derived from an EMBL/GenBank/DDBJ whole genome shotgun (WGS) entry which is preliminary data.</text>
</comment>
<evidence type="ECO:0000256" key="2">
    <source>
        <dbReference type="ARBA" id="ARBA00012438"/>
    </source>
</evidence>
<dbReference type="SUPFAM" id="SSF47384">
    <property type="entry name" value="Homodimeric domain of signal transducing histidine kinase"/>
    <property type="match status" value="1"/>
</dbReference>
<sequence>MTQAYSSVSRITGRTWGYVLILVVIFFLGSMGSAYRSIGLMHENNLSVGNTLRVMGIIRDLKMALVSAESGKRGYLLTEDGQYLAPYHAAMEDIDRLVLALGDSHTEIDQQQERFQELDSLIAQKVDRMQEKVQLVHLGRRAEAVASLKQDVGVDLMRKVDRLFTDMEADETALLERNREIANRDRESILIVLLATNGVGLLLAIAIFIYGYRHARKLHGLYRQIESANDELEQKVADRTFALQQYSEELQRSNRELEEFAFIASHDLQEPLRKIRAFGDRLKQKYSDALDERGADYIDRMHAASARMSQLIDDLLSFSRVTTRQEPFEKVDLNQVVSDALEDLEYAIDDSHAKVTVGELPTLAADASQLRQVFMNLLSNSIKFRKPDITPEISITCELTEHADAEDEYNGQWWSIAVVDNGIGFEDQYSDKVFNLFQRLHGRGEYKGTGIGLALCRKIVERHNGTIIAISEPGQGTEFRFSLPTKQLNLDYLEE</sequence>
<proteinExistence type="predicted"/>
<feature type="coiled-coil region" evidence="6">
    <location>
        <begin position="215"/>
        <end position="249"/>
    </location>
</feature>
<dbReference type="Gene3D" id="1.10.287.130">
    <property type="match status" value="1"/>
</dbReference>
<dbReference type="CDD" id="cd00082">
    <property type="entry name" value="HisKA"/>
    <property type="match status" value="1"/>
</dbReference>
<evidence type="ECO:0000256" key="3">
    <source>
        <dbReference type="ARBA" id="ARBA00022553"/>
    </source>
</evidence>
<keyword evidence="4" id="KW-0808">Transferase</keyword>
<dbReference type="InterPro" id="IPR036097">
    <property type="entry name" value="HisK_dim/P_sf"/>
</dbReference>
<evidence type="ECO:0000256" key="7">
    <source>
        <dbReference type="SAM" id="Phobius"/>
    </source>
</evidence>
<dbReference type="PRINTS" id="PR00344">
    <property type="entry name" value="BCTRLSENSOR"/>
</dbReference>
<evidence type="ECO:0000256" key="1">
    <source>
        <dbReference type="ARBA" id="ARBA00000085"/>
    </source>
</evidence>
<keyword evidence="5" id="KW-0418">Kinase</keyword>
<dbReference type="Gene3D" id="3.30.565.10">
    <property type="entry name" value="Histidine kinase-like ATPase, C-terminal domain"/>
    <property type="match status" value="1"/>
</dbReference>
<dbReference type="InterPro" id="IPR052162">
    <property type="entry name" value="Sensor_kinase/Photoreceptor"/>
</dbReference>
<keyword evidence="3" id="KW-0597">Phosphoprotein</keyword>
<comment type="catalytic activity">
    <reaction evidence="1">
        <text>ATP + protein L-histidine = ADP + protein N-phospho-L-histidine.</text>
        <dbReference type="EC" id="2.7.13.3"/>
    </reaction>
</comment>
<keyword evidence="7" id="KW-0812">Transmembrane</keyword>
<feature type="domain" description="Histidine kinase" evidence="8">
    <location>
        <begin position="263"/>
        <end position="487"/>
    </location>
</feature>
<evidence type="ECO:0000313" key="9">
    <source>
        <dbReference type="EMBL" id="MDX6848620.1"/>
    </source>
</evidence>
<keyword evidence="7" id="KW-0472">Membrane</keyword>
<evidence type="ECO:0000313" key="10">
    <source>
        <dbReference type="Proteomes" id="UP001273505"/>
    </source>
</evidence>
<dbReference type="PANTHER" id="PTHR43304:SF1">
    <property type="entry name" value="PAC DOMAIN-CONTAINING PROTEIN"/>
    <property type="match status" value="1"/>
</dbReference>
<dbReference type="RefSeq" id="WP_302724661.1">
    <property type="nucleotide sequence ID" value="NZ_JAULRU010000823.1"/>
</dbReference>
<dbReference type="InterPro" id="IPR036890">
    <property type="entry name" value="HATPase_C_sf"/>
</dbReference>
<feature type="transmembrane region" description="Helical" evidence="7">
    <location>
        <begin position="189"/>
        <end position="212"/>
    </location>
</feature>
<dbReference type="Proteomes" id="UP001273505">
    <property type="component" value="Unassembled WGS sequence"/>
</dbReference>
<dbReference type="InterPro" id="IPR004358">
    <property type="entry name" value="Sig_transdc_His_kin-like_C"/>
</dbReference>
<dbReference type="EMBL" id="JAXAFO010000005">
    <property type="protein sequence ID" value="MDX6848620.1"/>
    <property type="molecule type" value="Genomic_DNA"/>
</dbReference>
<evidence type="ECO:0000256" key="5">
    <source>
        <dbReference type="ARBA" id="ARBA00022777"/>
    </source>
</evidence>
<keyword evidence="6" id="KW-0175">Coiled coil</keyword>
<dbReference type="InterPro" id="IPR003661">
    <property type="entry name" value="HisK_dim/P_dom"/>
</dbReference>
<dbReference type="PANTHER" id="PTHR43304">
    <property type="entry name" value="PHYTOCHROME-LIKE PROTEIN CPH1"/>
    <property type="match status" value="1"/>
</dbReference>
<dbReference type="Pfam" id="PF02518">
    <property type="entry name" value="HATPase_c"/>
    <property type="match status" value="1"/>
</dbReference>
<evidence type="ECO:0000256" key="4">
    <source>
        <dbReference type="ARBA" id="ARBA00022679"/>
    </source>
</evidence>
<reference evidence="9 10" key="1">
    <citation type="submission" date="2023-11" db="EMBL/GenBank/DDBJ databases">
        <title>Gilvimarinus fulvus sp. nov., isolated from the surface of Kelp.</title>
        <authorList>
            <person name="Sun Y.Y."/>
            <person name="Gong Y."/>
            <person name="Du Z.J."/>
        </authorList>
    </citation>
    <scope>NUCLEOTIDE SEQUENCE [LARGE SCALE GENOMIC DNA]</scope>
    <source>
        <strain evidence="9 10">SDUM040013</strain>
    </source>
</reference>
<evidence type="ECO:0000259" key="8">
    <source>
        <dbReference type="PROSITE" id="PS50109"/>
    </source>
</evidence>
<keyword evidence="7" id="KW-1133">Transmembrane helix</keyword>
<evidence type="ECO:0000256" key="6">
    <source>
        <dbReference type="SAM" id="Coils"/>
    </source>
</evidence>
<name>A0ABU4RUT5_9GAMM</name>
<keyword evidence="10" id="KW-1185">Reference proteome</keyword>
<accession>A0ABU4RUT5</accession>
<dbReference type="SMART" id="SM00387">
    <property type="entry name" value="HATPase_c"/>
    <property type="match status" value="1"/>
</dbReference>
<gene>
    <name evidence="9" type="ORF">SCD92_04565</name>
</gene>
<dbReference type="InterPro" id="IPR007891">
    <property type="entry name" value="CHASE3"/>
</dbReference>
<dbReference type="SUPFAM" id="SSF55874">
    <property type="entry name" value="ATPase domain of HSP90 chaperone/DNA topoisomerase II/histidine kinase"/>
    <property type="match status" value="1"/>
</dbReference>
<dbReference type="PROSITE" id="PS50109">
    <property type="entry name" value="HIS_KIN"/>
    <property type="match status" value="1"/>
</dbReference>
<feature type="transmembrane region" description="Helical" evidence="7">
    <location>
        <begin position="15"/>
        <end position="35"/>
    </location>
</feature>
<protein>
    <recommendedName>
        <fullName evidence="2">histidine kinase</fullName>
        <ecNumber evidence="2">2.7.13.3</ecNumber>
    </recommendedName>
</protein>
<dbReference type="Pfam" id="PF05227">
    <property type="entry name" value="CHASE3"/>
    <property type="match status" value="1"/>
</dbReference>
<dbReference type="InterPro" id="IPR005467">
    <property type="entry name" value="His_kinase_dom"/>
</dbReference>
<dbReference type="CDD" id="cd19410">
    <property type="entry name" value="HK9-like_sensor"/>
    <property type="match status" value="1"/>
</dbReference>